<comment type="similarity">
    <text evidence="2 15">Belongs to the Cob(I)alamin adenosyltransferase family.</text>
</comment>
<dbReference type="AlphaFoldDB" id="A0AA89I0E9"/>
<dbReference type="PANTHER" id="PTHR12213:SF0">
    <property type="entry name" value="CORRINOID ADENOSYLTRANSFERASE MMAB"/>
    <property type="match status" value="1"/>
</dbReference>
<evidence type="ECO:0000256" key="14">
    <source>
        <dbReference type="ARBA" id="ARBA00048692"/>
    </source>
</evidence>
<keyword evidence="6 15" id="KW-0169">Cobalamin biosynthesis</keyword>
<dbReference type="PANTHER" id="PTHR12213">
    <property type="entry name" value="CORRINOID ADENOSYLTRANSFERASE"/>
    <property type="match status" value="1"/>
</dbReference>
<evidence type="ECO:0000256" key="13">
    <source>
        <dbReference type="ARBA" id="ARBA00048555"/>
    </source>
</evidence>
<keyword evidence="7 15" id="KW-0808">Transferase</keyword>
<evidence type="ECO:0000256" key="2">
    <source>
        <dbReference type="ARBA" id="ARBA00007487"/>
    </source>
</evidence>
<keyword evidence="8 15" id="KW-0547">Nucleotide-binding</keyword>
<evidence type="ECO:0000256" key="7">
    <source>
        <dbReference type="ARBA" id="ARBA00022679"/>
    </source>
</evidence>
<accession>A0AA89I0E9</accession>
<dbReference type="FunFam" id="1.20.1200.10:FF:000001">
    <property type="entry name" value="Cob(I)yrinic acid a,c-diamide adenosyltransferase"/>
    <property type="match status" value="1"/>
</dbReference>
<dbReference type="EMBL" id="AYZB01000035">
    <property type="protein sequence ID" value="KRM22306.1"/>
    <property type="molecule type" value="Genomic_DNA"/>
</dbReference>
<dbReference type="InterPro" id="IPR029499">
    <property type="entry name" value="PduO-typ"/>
</dbReference>
<gene>
    <name evidence="17" type="ORF">FC90_GL000905</name>
</gene>
<name>A0AA89I0E9_9LACO</name>
<dbReference type="SUPFAM" id="SSF89028">
    <property type="entry name" value="Cobalamin adenosyltransferase-like"/>
    <property type="match status" value="1"/>
</dbReference>
<dbReference type="GO" id="GO:0009236">
    <property type="term" value="P:cobalamin biosynthetic process"/>
    <property type="evidence" value="ECO:0007669"/>
    <property type="project" value="UniProtKB-UniRule"/>
</dbReference>
<evidence type="ECO:0000256" key="9">
    <source>
        <dbReference type="ARBA" id="ARBA00022840"/>
    </source>
</evidence>
<evidence type="ECO:0000313" key="18">
    <source>
        <dbReference type="Proteomes" id="UP000050823"/>
    </source>
</evidence>
<dbReference type="Proteomes" id="UP000050823">
    <property type="component" value="Unassembled WGS sequence"/>
</dbReference>
<dbReference type="Pfam" id="PF01923">
    <property type="entry name" value="Cob_adeno_trans"/>
    <property type="match status" value="1"/>
</dbReference>
<evidence type="ECO:0000256" key="8">
    <source>
        <dbReference type="ARBA" id="ARBA00022741"/>
    </source>
</evidence>
<comment type="catalytic activity">
    <reaction evidence="14 15">
        <text>2 cob(II)alamin + reduced [electron-transfer flavoprotein] + 2 ATP = 2 adenosylcob(III)alamin + 2 triphosphate + oxidized [electron-transfer flavoprotein] + 3 H(+)</text>
        <dbReference type="Rhea" id="RHEA:28671"/>
        <dbReference type="Rhea" id="RHEA-COMP:10685"/>
        <dbReference type="Rhea" id="RHEA-COMP:10686"/>
        <dbReference type="ChEBI" id="CHEBI:15378"/>
        <dbReference type="ChEBI" id="CHEBI:16304"/>
        <dbReference type="ChEBI" id="CHEBI:18036"/>
        <dbReference type="ChEBI" id="CHEBI:18408"/>
        <dbReference type="ChEBI" id="CHEBI:30616"/>
        <dbReference type="ChEBI" id="CHEBI:57692"/>
        <dbReference type="ChEBI" id="CHEBI:58307"/>
        <dbReference type="EC" id="2.5.1.17"/>
    </reaction>
</comment>
<dbReference type="InterPro" id="IPR016030">
    <property type="entry name" value="CblAdoTrfase-like"/>
</dbReference>
<evidence type="ECO:0000256" key="4">
    <source>
        <dbReference type="ARBA" id="ARBA00012454"/>
    </source>
</evidence>
<evidence type="ECO:0000256" key="5">
    <source>
        <dbReference type="ARBA" id="ARBA00020963"/>
    </source>
</evidence>
<evidence type="ECO:0000256" key="15">
    <source>
        <dbReference type="RuleBase" id="RU366026"/>
    </source>
</evidence>
<feature type="domain" description="Cobalamin adenosyltransferase-like" evidence="16">
    <location>
        <begin position="3"/>
        <end position="165"/>
    </location>
</feature>
<comment type="catalytic activity">
    <reaction evidence="13 15">
        <text>2 cob(II)yrinate a,c diamide + reduced [electron-transfer flavoprotein] + 2 ATP = 2 adenosylcob(III)yrinate a,c-diamide + 2 triphosphate + oxidized [electron-transfer flavoprotein] + 3 H(+)</text>
        <dbReference type="Rhea" id="RHEA:11528"/>
        <dbReference type="Rhea" id="RHEA-COMP:10685"/>
        <dbReference type="Rhea" id="RHEA-COMP:10686"/>
        <dbReference type="ChEBI" id="CHEBI:15378"/>
        <dbReference type="ChEBI" id="CHEBI:18036"/>
        <dbReference type="ChEBI" id="CHEBI:30616"/>
        <dbReference type="ChEBI" id="CHEBI:57692"/>
        <dbReference type="ChEBI" id="CHEBI:58307"/>
        <dbReference type="ChEBI" id="CHEBI:58503"/>
        <dbReference type="ChEBI" id="CHEBI:58537"/>
        <dbReference type="EC" id="2.5.1.17"/>
    </reaction>
</comment>
<comment type="caution">
    <text evidence="17">The sequence shown here is derived from an EMBL/GenBank/DDBJ whole genome shotgun (WGS) entry which is preliminary data.</text>
</comment>
<dbReference type="EC" id="2.5.1.17" evidence="4 15"/>
<reference evidence="17 18" key="1">
    <citation type="journal article" date="2015" name="Genome Announc.">
        <title>Expanding the biotechnology potential of lactobacilli through comparative genomics of 213 strains and associated genera.</title>
        <authorList>
            <person name="Sun Z."/>
            <person name="Harris H.M."/>
            <person name="McCann A."/>
            <person name="Guo C."/>
            <person name="Argimon S."/>
            <person name="Zhang W."/>
            <person name="Yang X."/>
            <person name="Jeffery I.B."/>
            <person name="Cooney J.C."/>
            <person name="Kagawa T.F."/>
            <person name="Liu W."/>
            <person name="Song Y."/>
            <person name="Salvetti E."/>
            <person name="Wrobel A."/>
            <person name="Rasinkangas P."/>
            <person name="Parkhill J."/>
            <person name="Rea M.C."/>
            <person name="O'Sullivan O."/>
            <person name="Ritari J."/>
            <person name="Douillard F.P."/>
            <person name="Paul Ross R."/>
            <person name="Yang R."/>
            <person name="Briner A.E."/>
            <person name="Felis G.E."/>
            <person name="de Vos W.M."/>
            <person name="Barrangou R."/>
            <person name="Klaenhammer T.R."/>
            <person name="Caufield P.W."/>
            <person name="Cui Y."/>
            <person name="Zhang H."/>
            <person name="O'Toole P.W."/>
        </authorList>
    </citation>
    <scope>NUCLEOTIDE SEQUENCE [LARGE SCALE GENOMIC DNA]</scope>
    <source>
        <strain evidence="17 18">DSM 20719</strain>
    </source>
</reference>
<keyword evidence="9 15" id="KW-0067">ATP-binding</keyword>
<organism evidence="17 18">
    <name type="scientific">Latilactobacillus graminis DSM 20719</name>
    <dbReference type="NCBI Taxonomy" id="1423752"/>
    <lineage>
        <taxon>Bacteria</taxon>
        <taxon>Bacillati</taxon>
        <taxon>Bacillota</taxon>
        <taxon>Bacilli</taxon>
        <taxon>Lactobacillales</taxon>
        <taxon>Lactobacillaceae</taxon>
        <taxon>Latilactobacillus</taxon>
    </lineage>
</organism>
<evidence type="ECO:0000256" key="3">
    <source>
        <dbReference type="ARBA" id="ARBA00011233"/>
    </source>
</evidence>
<evidence type="ECO:0000256" key="6">
    <source>
        <dbReference type="ARBA" id="ARBA00022573"/>
    </source>
</evidence>
<evidence type="ECO:0000259" key="16">
    <source>
        <dbReference type="Pfam" id="PF01923"/>
    </source>
</evidence>
<dbReference type="RefSeq" id="WP_057908291.1">
    <property type="nucleotide sequence ID" value="NZ_AYZB01000035.1"/>
</dbReference>
<proteinExistence type="inferred from homology"/>
<evidence type="ECO:0000256" key="11">
    <source>
        <dbReference type="ARBA" id="ARBA00033334"/>
    </source>
</evidence>
<evidence type="ECO:0000313" key="17">
    <source>
        <dbReference type="EMBL" id="KRM22306.1"/>
    </source>
</evidence>
<comment type="pathway">
    <text evidence="1 15">Cofactor biosynthesis; adenosylcobalamin biosynthesis; adenosylcobalamin from cob(II)yrinate a,c-diamide: step 2/7.</text>
</comment>
<sequence>MKLYTKTGDKGLTRIIGGQKVRKNTARVVAYGGVDELNSYLGVIISDLPDYPALRSELIEIQQILFDCGTDLATPDDSRGYRTDIAYVKWLESKIDQYADVPPVLKEFILPGGVPAAAKLQYCRTIARRVERQVVALQADEPINEVVLIFLNRLSDYLYAIARYVNHAEGEPEMVYRRNKTIFH</sequence>
<evidence type="ECO:0000256" key="1">
    <source>
        <dbReference type="ARBA" id="ARBA00005121"/>
    </source>
</evidence>
<comment type="subunit">
    <text evidence="3">Homotrimer.</text>
</comment>
<dbReference type="InterPro" id="IPR036451">
    <property type="entry name" value="CblAdoTrfase-like_sf"/>
</dbReference>
<protein>
    <recommendedName>
        <fullName evidence="5 15">Corrinoid adenosyltransferase</fullName>
        <ecNumber evidence="4 15">2.5.1.17</ecNumber>
    </recommendedName>
    <alternativeName>
        <fullName evidence="10 15">Cob(II)alamin adenosyltransferase</fullName>
    </alternativeName>
    <alternativeName>
        <fullName evidence="12 15">Cob(II)yrinic acid a,c-diamide adenosyltransferase</fullName>
    </alternativeName>
    <alternativeName>
        <fullName evidence="11 15">Cobinamide/cobalamin adenosyltransferase</fullName>
    </alternativeName>
</protein>
<dbReference type="NCBIfam" id="TIGR00636">
    <property type="entry name" value="PduO_Nterm"/>
    <property type="match status" value="1"/>
</dbReference>
<dbReference type="GO" id="GO:0008817">
    <property type="term" value="F:corrinoid adenosyltransferase activity"/>
    <property type="evidence" value="ECO:0007669"/>
    <property type="project" value="UniProtKB-UniRule"/>
</dbReference>
<evidence type="ECO:0000256" key="12">
    <source>
        <dbReference type="ARBA" id="ARBA00033354"/>
    </source>
</evidence>
<dbReference type="GO" id="GO:0005524">
    <property type="term" value="F:ATP binding"/>
    <property type="evidence" value="ECO:0007669"/>
    <property type="project" value="UniProtKB-UniRule"/>
</dbReference>
<dbReference type="Gene3D" id="1.20.1200.10">
    <property type="entry name" value="Cobalamin adenosyltransferase-like"/>
    <property type="match status" value="1"/>
</dbReference>
<evidence type="ECO:0000256" key="10">
    <source>
        <dbReference type="ARBA" id="ARBA00031529"/>
    </source>
</evidence>